<feature type="signal peptide" evidence="1">
    <location>
        <begin position="1"/>
        <end position="27"/>
    </location>
</feature>
<accession>A0A7W7HTU2</accession>
<feature type="chain" id="PRO_5030853872" evidence="1">
    <location>
        <begin position="28"/>
        <end position="159"/>
    </location>
</feature>
<evidence type="ECO:0000256" key="1">
    <source>
        <dbReference type="SAM" id="SignalP"/>
    </source>
</evidence>
<reference evidence="3 4" key="1">
    <citation type="submission" date="2020-08" db="EMBL/GenBank/DDBJ databases">
        <title>Sequencing the genomes of 1000 actinobacteria strains.</title>
        <authorList>
            <person name="Klenk H.-P."/>
        </authorList>
    </citation>
    <scope>NUCLEOTIDE SEQUENCE [LARGE SCALE GENOMIC DNA]</scope>
    <source>
        <strain evidence="3 4">DSM 43149</strain>
    </source>
</reference>
<dbReference type="AlphaFoldDB" id="A0A7W7HTU2"/>
<name>A0A7W7HTU2_9ACTN</name>
<dbReference type="InterPro" id="IPR014044">
    <property type="entry name" value="CAP_dom"/>
</dbReference>
<organism evidence="3 4">
    <name type="scientific">Actinoplanes digitatis</name>
    <dbReference type="NCBI Taxonomy" id="1868"/>
    <lineage>
        <taxon>Bacteria</taxon>
        <taxon>Bacillati</taxon>
        <taxon>Actinomycetota</taxon>
        <taxon>Actinomycetes</taxon>
        <taxon>Micromonosporales</taxon>
        <taxon>Micromonosporaceae</taxon>
        <taxon>Actinoplanes</taxon>
    </lineage>
</organism>
<dbReference type="RefSeq" id="WP_239087464.1">
    <property type="nucleotide sequence ID" value="NZ_BOMK01000028.1"/>
</dbReference>
<evidence type="ECO:0000259" key="2">
    <source>
        <dbReference type="Pfam" id="PF00188"/>
    </source>
</evidence>
<proteinExistence type="predicted"/>
<dbReference type="CDD" id="cd05379">
    <property type="entry name" value="CAP_bacterial"/>
    <property type="match status" value="1"/>
</dbReference>
<dbReference type="PANTHER" id="PTHR31157">
    <property type="entry name" value="SCP DOMAIN-CONTAINING PROTEIN"/>
    <property type="match status" value="1"/>
</dbReference>
<dbReference type="EMBL" id="JACHNH010000001">
    <property type="protein sequence ID" value="MBB4760677.1"/>
    <property type="molecule type" value="Genomic_DNA"/>
</dbReference>
<feature type="domain" description="SCP" evidence="2">
    <location>
        <begin position="43"/>
        <end position="157"/>
    </location>
</feature>
<dbReference type="Pfam" id="PF00188">
    <property type="entry name" value="CAP"/>
    <property type="match status" value="1"/>
</dbReference>
<comment type="caution">
    <text evidence="3">The sequence shown here is derived from an EMBL/GenBank/DDBJ whole genome shotgun (WGS) entry which is preliminary data.</text>
</comment>
<sequence>MRIRRYVLAALVPATLGTAMFVSPAAAAPAKASEKSLEADIARLTNEQRTAKGCPAATVNAQLTAAARGHSEWMAETGTFSHTGRDNSRFVERAKVAGYARPSSENIAYGYRSADEVVKAWMKSPGHRANILNCKSKAVGVGAVYNAKGDAYYTQVFGF</sequence>
<evidence type="ECO:0000313" key="3">
    <source>
        <dbReference type="EMBL" id="MBB4760677.1"/>
    </source>
</evidence>
<dbReference type="Gene3D" id="3.40.33.10">
    <property type="entry name" value="CAP"/>
    <property type="match status" value="1"/>
</dbReference>
<evidence type="ECO:0000313" key="4">
    <source>
        <dbReference type="Proteomes" id="UP000578112"/>
    </source>
</evidence>
<keyword evidence="1" id="KW-0732">Signal</keyword>
<dbReference type="InterPro" id="IPR035940">
    <property type="entry name" value="CAP_sf"/>
</dbReference>
<protein>
    <submittedName>
        <fullName evidence="3">Uncharacterized protein YkwD</fullName>
    </submittedName>
</protein>
<dbReference type="Proteomes" id="UP000578112">
    <property type="component" value="Unassembled WGS sequence"/>
</dbReference>
<gene>
    <name evidence="3" type="ORF">BJ971_001233</name>
</gene>
<dbReference type="SUPFAM" id="SSF55797">
    <property type="entry name" value="PR-1-like"/>
    <property type="match status" value="1"/>
</dbReference>
<dbReference type="PANTHER" id="PTHR31157:SF1">
    <property type="entry name" value="SCP DOMAIN-CONTAINING PROTEIN"/>
    <property type="match status" value="1"/>
</dbReference>
<keyword evidence="4" id="KW-1185">Reference proteome</keyword>